<dbReference type="STRING" id="1403316.PRV_02180"/>
<accession>U5NG52</accession>
<proteinExistence type="predicted"/>
<dbReference type="PATRIC" id="fig|1403316.3.peg.406"/>
<dbReference type="EMBL" id="CP006771">
    <property type="protein sequence ID" value="AGX89174.1"/>
    <property type="molecule type" value="Genomic_DNA"/>
</dbReference>
<evidence type="ECO:0000313" key="1">
    <source>
        <dbReference type="EMBL" id="AGX89174.1"/>
    </source>
</evidence>
<reference evidence="1 2" key="1">
    <citation type="journal article" date="2013" name="Genome Announc.">
        <title>Genome Sequence of Mycoplasma parvum (Formerly Eperythrozoon parvum), a Diminutive Hemoplasma of the Pig.</title>
        <authorList>
            <person name="do Nascimento N.C."/>
            <person name="Dos Santos A.P."/>
            <person name="Chu Y."/>
            <person name="Guimaraes A.M."/>
            <person name="Pagliaro A."/>
            <person name="Messick J.B."/>
        </authorList>
    </citation>
    <scope>NUCLEOTIDE SEQUENCE [LARGE SCALE GENOMIC DNA]</scope>
    <source>
        <strain evidence="1 2">Indiana</strain>
    </source>
</reference>
<gene>
    <name evidence="1" type="ORF">PRV_02180</name>
</gene>
<sequence length="59" mass="6503">MKLSLMGQFLAGFIIPVTAGTIVILPKSSHYENNEINLKDAKRNGKGYGDKRVLGKLQK</sequence>
<organism evidence="1 2">
    <name type="scientific">Mycoplasma parvum str. Indiana</name>
    <dbReference type="NCBI Taxonomy" id="1403316"/>
    <lineage>
        <taxon>Bacteria</taxon>
        <taxon>Bacillati</taxon>
        <taxon>Mycoplasmatota</taxon>
        <taxon>Mollicutes</taxon>
        <taxon>Mycoplasmataceae</taxon>
        <taxon>Mycoplasma</taxon>
    </lineage>
</organism>
<dbReference type="KEGG" id="mpv:PRV_02180"/>
<protein>
    <submittedName>
        <fullName evidence="1">Uncharacterized protein</fullName>
    </submittedName>
</protein>
<dbReference type="HOGENOM" id="CLU_2955663_0_0_14"/>
<keyword evidence="2" id="KW-1185">Reference proteome</keyword>
<evidence type="ECO:0000313" key="2">
    <source>
        <dbReference type="Proteomes" id="UP000017119"/>
    </source>
</evidence>
<dbReference type="RefSeq" id="WP_022770089.1">
    <property type="nucleotide sequence ID" value="NC_022575.1"/>
</dbReference>
<dbReference type="Proteomes" id="UP000017119">
    <property type="component" value="Chromosome"/>
</dbReference>
<dbReference type="AlphaFoldDB" id="U5NG52"/>
<name>U5NG52_9MOLU</name>